<dbReference type="InterPro" id="IPR010358">
    <property type="entry name" value="BRE"/>
</dbReference>
<dbReference type="SUPFAM" id="SSF50978">
    <property type="entry name" value="WD40 repeat-like"/>
    <property type="match status" value="1"/>
</dbReference>
<name>A0A218WR75_PUNGR</name>
<dbReference type="Pfam" id="PF00400">
    <property type="entry name" value="WD40"/>
    <property type="match status" value="2"/>
</dbReference>
<dbReference type="EMBL" id="MTKT01003414">
    <property type="protein sequence ID" value="OWM74978.1"/>
    <property type="molecule type" value="Genomic_DNA"/>
</dbReference>
<feature type="compositionally biased region" description="Polar residues" evidence="7">
    <location>
        <begin position="402"/>
        <end position="423"/>
    </location>
</feature>
<dbReference type="InterPro" id="IPR045210">
    <property type="entry name" value="RING-Ubox_PUB"/>
</dbReference>
<dbReference type="Gene3D" id="1.25.10.10">
    <property type="entry name" value="Leucine-rich Repeat Variant"/>
    <property type="match status" value="1"/>
</dbReference>
<dbReference type="InterPro" id="IPR001680">
    <property type="entry name" value="WD40_rpt"/>
</dbReference>
<dbReference type="SMART" id="SM00504">
    <property type="entry name" value="Ubox"/>
    <property type="match status" value="1"/>
</dbReference>
<dbReference type="InterPro" id="IPR015943">
    <property type="entry name" value="WD40/YVTN_repeat-like_dom_sf"/>
</dbReference>
<dbReference type="GO" id="GO:0061630">
    <property type="term" value="F:ubiquitin protein ligase activity"/>
    <property type="evidence" value="ECO:0007669"/>
    <property type="project" value="UniProtKB-EC"/>
</dbReference>
<dbReference type="PANTHER" id="PTHR47446:SF3">
    <property type="entry name" value="RING-TYPE E3 UBIQUITIN TRANSFERASE"/>
    <property type="match status" value="1"/>
</dbReference>
<dbReference type="Pfam" id="PF04564">
    <property type="entry name" value="U-box"/>
    <property type="match status" value="1"/>
</dbReference>
<evidence type="ECO:0000256" key="1">
    <source>
        <dbReference type="ARBA" id="ARBA00000900"/>
    </source>
</evidence>
<protein>
    <recommendedName>
        <fullName evidence="3">RING-type E3 ubiquitin transferase</fullName>
        <ecNumber evidence="3">2.3.2.27</ecNumber>
    </recommendedName>
</protein>
<dbReference type="EC" id="2.3.2.27" evidence="3"/>
<feature type="domain" description="U-box" evidence="8">
    <location>
        <begin position="481"/>
        <end position="556"/>
    </location>
</feature>
<proteinExistence type="predicted"/>
<keyword evidence="6" id="KW-0853">WD repeat</keyword>
<dbReference type="InterPro" id="IPR052858">
    <property type="entry name" value="E3_ubiquitin-ligase_LIN"/>
</dbReference>
<dbReference type="PROSITE" id="PS50082">
    <property type="entry name" value="WD_REPEATS_2"/>
    <property type="match status" value="1"/>
</dbReference>
<dbReference type="Gene3D" id="3.30.40.10">
    <property type="entry name" value="Zinc/RING finger domain, C3HC4 (zinc finger)"/>
    <property type="match status" value="1"/>
</dbReference>
<dbReference type="InterPro" id="IPR011989">
    <property type="entry name" value="ARM-like"/>
</dbReference>
<evidence type="ECO:0000256" key="5">
    <source>
        <dbReference type="ARBA" id="ARBA00022786"/>
    </source>
</evidence>
<dbReference type="SUPFAM" id="SSF57850">
    <property type="entry name" value="RING/U-box"/>
    <property type="match status" value="1"/>
</dbReference>
<evidence type="ECO:0000256" key="2">
    <source>
        <dbReference type="ARBA" id="ARBA00004906"/>
    </source>
</evidence>
<gene>
    <name evidence="9" type="ORF">CDL15_Pgr021329</name>
</gene>
<dbReference type="PANTHER" id="PTHR47446">
    <property type="entry name" value="RING-TYPE E3 UBIQUITIN TRANSFERASE"/>
    <property type="match status" value="1"/>
</dbReference>
<feature type="compositionally biased region" description="Low complexity" evidence="7">
    <location>
        <begin position="360"/>
        <end position="382"/>
    </location>
</feature>
<dbReference type="PROSITE" id="PS51698">
    <property type="entry name" value="U_BOX"/>
    <property type="match status" value="1"/>
</dbReference>
<dbReference type="Pfam" id="PF23628">
    <property type="entry name" value="ARM_LIN_C"/>
    <property type="match status" value="1"/>
</dbReference>
<keyword evidence="4" id="KW-0808">Transferase</keyword>
<dbReference type="SUPFAM" id="SSF48371">
    <property type="entry name" value="ARM repeat"/>
    <property type="match status" value="1"/>
</dbReference>
<evidence type="ECO:0000256" key="4">
    <source>
        <dbReference type="ARBA" id="ARBA00022679"/>
    </source>
</evidence>
<evidence type="ECO:0000259" key="8">
    <source>
        <dbReference type="PROSITE" id="PS51698"/>
    </source>
</evidence>
<dbReference type="InterPro" id="IPR056514">
    <property type="entry name" value="ARM_LIN_2nd"/>
</dbReference>
<dbReference type="Pfam" id="PF23654">
    <property type="entry name" value="ARM_LIN_2nd"/>
    <property type="match status" value="1"/>
</dbReference>
<dbReference type="Proteomes" id="UP000197138">
    <property type="component" value="Unassembled WGS sequence"/>
</dbReference>
<dbReference type="Gene3D" id="2.130.10.10">
    <property type="entry name" value="YVTN repeat-like/Quinoprotein amine dehydrogenase"/>
    <property type="match status" value="1"/>
</dbReference>
<sequence>MDQKDIVLLLVTTVDSFTQERLINRDQRAQHKEQCAERLAAEGENGDGGTEVRYSDQAVLANLDWGIDALEEAINTSNTETKLARLDYAEKMLQVCAMLNSEQKTAGVPNFYLSAWANLNLSYLWKLREDVENSVLHVLEMFIVDPFFSRIDFAPELWRDLFLPQMSSIVGWYSEARHRLVMEAIPDSSDLSFTADLDQLLNESVIFSVRPDQIEKLHKLEGIYRQSLDENTRLFAKFYKDCMKSDSTGACKKVVPMMPIAEPPRTPLHEVSRSIPDYVKFGPILPKSAGFSVIASKDSARQDSRLTRVTSNTSQDLEEPIVQEPHNGSDVEKENDSDDGEEIMGTQVQPSMEKVRVETPKVLSSSSSPKSKTSSPKVSSPKPGKRESMPLVRLLSGRLRDNSASNSLPTSPHTFSDYRNSADSDGEAISLRRTRRANSSQSWRMSYERANTWASQNSENDEEDSSCISFPESEKLTSGSKPPKDFVCPITGQIFSDPVTLETGQTYERKAIQEWLERGNTSCPITRQALSASTLPKMNYVLKRLITSWSEQHPDLAREFSYCETPRSSFTPPSSKENTITSNVSSSLLLHQKKLPNHRTSRFAAGAASTSPTSVISQATVEAIINGLKPYISCLCTSENLQECEEAVLAIAKTWKDTKGDPALHSHLCRATVVNGLVEILSASLDRDVLRASIYLLSELISVDESIGETLTSVDSDFDCLAALLKNGLFEAIVLINQLRPSFTQLSANDFVPSLVQSILNNYECSDDFKLLVEPKDAALAMLEQILMGGDEGERTVNTLNLISADAISGLIKCMDKVEQRQSVISILLCCIQADKSCRNLIATRIEVSSVLELFHVGDDTARGICINFLSELVHLDRRTVCNQILQIIKDEGAFSTMHTLLVYLQMAPMEQQPTIAALLLQLDLLVEPRKMSIYREEAVDALIEALQKKDFPNSQIMAIKALLHLSGRLTASGNHCTEAWLLKVAGFEQPYNALVRAEKWIEHENKSAEKLEEEEKASATWERRVAFVLCNHEKGSIFKALEECLKSNSIEIAKSCLVVGTWLIYMLSLLPDTGVRDVARKSLLDEFINILQSSKNLEEKILASLALKTFISDPAALEGLGFYAKRIYRNLRKLKRHSVLVTDILKALMRSTSINAAELWSYNEVVELESGTNGEVLALVHFKTRLLSSHSDGTIKMWDTSKRSLRLIQEVREHAKAVTCLCLPSLGDRLFYSGSLDKTIRVWALKPEEIHCVQVHDVKEPVHGLTANSNVACFISQGTGIKVYNWSGSPKHVNFNKTAKCLAMFGDKLYCGCSGYSIQEVDLGKLVSSPFYSGTRKLLGKQTIHALHVNDNFLFCGGSSVDGTAGKVFSFPSKAVVGAFSTGFEIQHIAASNDFIFTATKCGIIEVWLRERISRLASIKMACGGHHKITSLASDIDGGMLFAGSSDGRIQEQQKRRPREGEPCRIAALRSSSDRQLPRRERRSRSPVTNRSSVNPTIAEVAPAAVMASDYFPPFIAAQLNYLITHFPQAVKVEQAWSGSRNYPGVLDRFTLCIPYCLDYIKWDIIYNAEFPLSAPDVVFGPEDEQFHPFRLTGSEGGDEAKPLKMILSDWSYKDPTRLCALIQELRNEYILYQQKRAGAVNDYRLKFEINTMLSREGIEIQVSSGLEKPEEVKFAVPLLDMNINKMVHGCPWRHLQKIQLQVVYPIGKKYTPRLKLISTTELKALFSVEDVKLPTWVDGMCMAEYLPHLEESLQGQIMEAVSSIDVRRHFIEALAPLLGRPLEAEPIFCRKATFLVASGAFTFQAHLSIPTQFPKQQAALMLMSNQAWWNRNRQPEDSDLANSIFYRSHFPHWLEPSRSFLVSGIRDAAIPGAGEGTSGGRESHRGIER</sequence>
<dbReference type="InterPro" id="IPR003613">
    <property type="entry name" value="Ubox_domain"/>
</dbReference>
<dbReference type="GO" id="GO:0016567">
    <property type="term" value="P:protein ubiquitination"/>
    <property type="evidence" value="ECO:0007669"/>
    <property type="project" value="UniProtKB-UniPathway"/>
</dbReference>
<dbReference type="Pfam" id="PF23568">
    <property type="entry name" value="ARM_LIN"/>
    <property type="match status" value="1"/>
</dbReference>
<dbReference type="InterPro" id="IPR016024">
    <property type="entry name" value="ARM-type_fold"/>
</dbReference>
<dbReference type="InterPro" id="IPR055566">
    <property type="entry name" value="ARM_LIN"/>
</dbReference>
<evidence type="ECO:0000256" key="6">
    <source>
        <dbReference type="PROSITE-ProRule" id="PRU00221"/>
    </source>
</evidence>
<evidence type="ECO:0000256" key="7">
    <source>
        <dbReference type="SAM" id="MobiDB-lite"/>
    </source>
</evidence>
<comment type="pathway">
    <text evidence="2">Protein modification; protein ubiquitination.</text>
</comment>
<reference evidence="10" key="1">
    <citation type="journal article" date="2017" name="Plant J.">
        <title>The pomegranate (Punica granatum L.) genome and the genomics of punicalagin biosynthesis.</title>
        <authorList>
            <person name="Qin G."/>
            <person name="Xu C."/>
            <person name="Ming R."/>
            <person name="Tang H."/>
            <person name="Guyot R."/>
            <person name="Kramer E.M."/>
            <person name="Hu Y."/>
            <person name="Yi X."/>
            <person name="Qi Y."/>
            <person name="Xu X."/>
            <person name="Gao Z."/>
            <person name="Pan H."/>
            <person name="Jian J."/>
            <person name="Tian Y."/>
            <person name="Yue Z."/>
            <person name="Xu Y."/>
        </authorList>
    </citation>
    <scope>NUCLEOTIDE SEQUENCE [LARGE SCALE GENOMIC DNA]</scope>
    <source>
        <strain evidence="10">cv. Dabenzi</strain>
    </source>
</reference>
<evidence type="ECO:0000313" key="10">
    <source>
        <dbReference type="Proteomes" id="UP000197138"/>
    </source>
</evidence>
<keyword evidence="5" id="KW-0833">Ubl conjugation pathway</keyword>
<evidence type="ECO:0000256" key="3">
    <source>
        <dbReference type="ARBA" id="ARBA00012483"/>
    </source>
</evidence>
<dbReference type="UniPathway" id="UPA00143"/>
<feature type="region of interest" description="Disordered" evidence="7">
    <location>
        <begin position="296"/>
        <end position="483"/>
    </location>
</feature>
<feature type="repeat" description="WD" evidence="6">
    <location>
        <begin position="1212"/>
        <end position="1247"/>
    </location>
</feature>
<dbReference type="GO" id="GO:0070552">
    <property type="term" value="C:BRISC complex"/>
    <property type="evidence" value="ECO:0007669"/>
    <property type="project" value="InterPro"/>
</dbReference>
<dbReference type="InterPro" id="IPR036322">
    <property type="entry name" value="WD40_repeat_dom_sf"/>
</dbReference>
<organism evidence="9 10">
    <name type="scientific">Punica granatum</name>
    <name type="common">Pomegranate</name>
    <dbReference type="NCBI Taxonomy" id="22663"/>
    <lineage>
        <taxon>Eukaryota</taxon>
        <taxon>Viridiplantae</taxon>
        <taxon>Streptophyta</taxon>
        <taxon>Embryophyta</taxon>
        <taxon>Tracheophyta</taxon>
        <taxon>Spermatophyta</taxon>
        <taxon>Magnoliopsida</taxon>
        <taxon>eudicotyledons</taxon>
        <taxon>Gunneridae</taxon>
        <taxon>Pentapetalae</taxon>
        <taxon>rosids</taxon>
        <taxon>malvids</taxon>
        <taxon>Myrtales</taxon>
        <taxon>Lythraceae</taxon>
        <taxon>Punica</taxon>
    </lineage>
</organism>
<comment type="caution">
    <text evidence="9">The sequence shown here is derived from an EMBL/GenBank/DDBJ whole genome shotgun (WGS) entry which is preliminary data.</text>
</comment>
<dbReference type="Pfam" id="PF06113">
    <property type="entry name" value="BRE"/>
    <property type="match status" value="1"/>
</dbReference>
<dbReference type="CDD" id="cd16664">
    <property type="entry name" value="RING-Ubox_PUB"/>
    <property type="match status" value="1"/>
</dbReference>
<feature type="region of interest" description="Disordered" evidence="7">
    <location>
        <begin position="1473"/>
        <end position="1495"/>
    </location>
</feature>
<dbReference type="InterPro" id="IPR013083">
    <property type="entry name" value="Znf_RING/FYVE/PHD"/>
</dbReference>
<dbReference type="InterPro" id="IPR056512">
    <property type="entry name" value="LIN_N"/>
</dbReference>
<comment type="catalytic activity">
    <reaction evidence="1">
        <text>S-ubiquitinyl-[E2 ubiquitin-conjugating enzyme]-L-cysteine + [acceptor protein]-L-lysine = [E2 ubiquitin-conjugating enzyme]-L-cysteine + N(6)-ubiquitinyl-[acceptor protein]-L-lysine.</text>
        <dbReference type="EC" id="2.3.2.27"/>
    </reaction>
</comment>
<accession>A0A218WR75</accession>
<dbReference type="SMART" id="SM00320">
    <property type="entry name" value="WD40"/>
    <property type="match status" value="3"/>
</dbReference>
<evidence type="ECO:0000313" key="9">
    <source>
        <dbReference type="EMBL" id="OWM74978.1"/>
    </source>
</evidence>